<dbReference type="SUPFAM" id="SSF57903">
    <property type="entry name" value="FYVE/PHD zinc finger"/>
    <property type="match status" value="1"/>
</dbReference>
<sequence length="561" mass="63047">MRSSKGGRGRPAAPKATPTSVCYCDGKRELGSVEVFCSQCLKWFHGRCLKEFNELKTSGVPFMICYSFTCKQCRPFAEDWKAKKADLTQMCVTVFASLSAEKLKDSGKLSADVVPEDFTYLSLKKNVVPYMNKNWYMLTSIKQKKDWDSNLASTLMKEKSVFVQHDENEDLFALAEKNLALLGPMHEAVKQIGKRPAPERESREPRELPPIEGPKTRGATKRRHAAEPVPGKKQKFTSRAADYSSTTMPGGTHIDIPFSKDGYRYYLTETDPNVSEEGIWDQNSSEKNAIPSCQYRVRLGSTVKVSSNDRAFQLTVSGQTITGMEGYAMARASHGVAKGTWYFEVNFDEQPDESQIRIGWSQSHAALQACVGYSKFSYGWRSKHGTKFHEAKGKKYHFGGFKQGDVLGCLIHLPVDANTLVPSHQSSELYLPSSYKNAPLINFKSNLFFEVHEDSTEVVKTLKEMPGSYVEFFHNGKSCGKAYENVFCGMYFPSVSLFKNATVTMNFGPKFKSLPRGASGMYLRAAEQQHEQTLSDLLYLVSKEGVNFNFPVKKEVKEEIE</sequence>
<dbReference type="InterPro" id="IPR011011">
    <property type="entry name" value="Znf_FYVE_PHD"/>
</dbReference>
<keyword evidence="4" id="KW-0862">Zinc</keyword>
<feature type="region of interest" description="Disordered" evidence="6">
    <location>
        <begin position="191"/>
        <end position="248"/>
    </location>
</feature>
<dbReference type="Pfam" id="PF21198">
    <property type="entry name" value="ASH2L-like_WH"/>
    <property type="match status" value="1"/>
</dbReference>
<dbReference type="PANTHER" id="PTHR10598">
    <property type="entry name" value="SET1/ASH2 HISTONE METHYLTRANSFERASE COMPLEX SUBUNIT ASH2"/>
    <property type="match status" value="1"/>
</dbReference>
<dbReference type="Proteomes" id="UP000095282">
    <property type="component" value="Unplaced"/>
</dbReference>
<dbReference type="GO" id="GO:0048188">
    <property type="term" value="C:Set1C/COMPASS complex"/>
    <property type="evidence" value="ECO:0007669"/>
    <property type="project" value="InterPro"/>
</dbReference>
<dbReference type="Gene3D" id="2.60.120.920">
    <property type="match status" value="1"/>
</dbReference>
<reference evidence="9" key="1">
    <citation type="submission" date="2016-11" db="UniProtKB">
        <authorList>
            <consortium name="WormBaseParasite"/>
        </authorList>
    </citation>
    <scope>IDENTIFICATION</scope>
</reference>
<evidence type="ECO:0000313" key="9">
    <source>
        <dbReference type="WBParaSite" id="Csp11.Scaffold630.g19531.t1"/>
    </source>
</evidence>
<keyword evidence="5" id="KW-0539">Nucleus</keyword>
<dbReference type="PROSITE" id="PS50188">
    <property type="entry name" value="B302_SPRY"/>
    <property type="match status" value="1"/>
</dbReference>
<dbReference type="InterPro" id="IPR013320">
    <property type="entry name" value="ConA-like_dom_sf"/>
</dbReference>
<dbReference type="Pfam" id="PF21257">
    <property type="entry name" value="PHD_ash2p_like"/>
    <property type="match status" value="1"/>
</dbReference>
<dbReference type="SUPFAM" id="SSF49899">
    <property type="entry name" value="Concanavalin A-like lectins/glucanases"/>
    <property type="match status" value="1"/>
</dbReference>
<keyword evidence="8" id="KW-1185">Reference proteome</keyword>
<dbReference type="GO" id="GO:0000976">
    <property type="term" value="F:transcription cis-regulatory region binding"/>
    <property type="evidence" value="ECO:0007669"/>
    <property type="project" value="TreeGrafter"/>
</dbReference>
<feature type="compositionally biased region" description="Basic and acidic residues" evidence="6">
    <location>
        <begin position="196"/>
        <end position="209"/>
    </location>
</feature>
<dbReference type="InterPro" id="IPR043136">
    <property type="entry name" value="B30.2/SPRY_sf"/>
</dbReference>
<keyword evidence="2" id="KW-0479">Metal-binding</keyword>
<dbReference type="PANTHER" id="PTHR10598:SF0">
    <property type="entry name" value="SET1_ASH2 HISTONE METHYLTRANSFERASE COMPLEX SUBUNIT ASH2"/>
    <property type="match status" value="1"/>
</dbReference>
<evidence type="ECO:0000256" key="5">
    <source>
        <dbReference type="ARBA" id="ARBA00023242"/>
    </source>
</evidence>
<protein>
    <submittedName>
        <fullName evidence="9">B30.2/SPRY domain-containing protein</fullName>
    </submittedName>
</protein>
<dbReference type="eggNOG" id="KOG2626">
    <property type="taxonomic scope" value="Eukaryota"/>
</dbReference>
<dbReference type="InterPro" id="IPR001870">
    <property type="entry name" value="B30.2/SPRY"/>
</dbReference>
<evidence type="ECO:0000256" key="2">
    <source>
        <dbReference type="ARBA" id="ARBA00022723"/>
    </source>
</evidence>
<dbReference type="Pfam" id="PF00622">
    <property type="entry name" value="SPRY"/>
    <property type="match status" value="1"/>
</dbReference>
<keyword evidence="3" id="KW-0863">Zinc-finger</keyword>
<dbReference type="InterPro" id="IPR003877">
    <property type="entry name" value="SPRY_dom"/>
</dbReference>
<evidence type="ECO:0000256" key="4">
    <source>
        <dbReference type="ARBA" id="ARBA00022833"/>
    </source>
</evidence>
<dbReference type="InterPro" id="IPR049455">
    <property type="entry name" value="ASH2-like_PHD"/>
</dbReference>
<dbReference type="Gene3D" id="3.90.980.20">
    <property type="match status" value="1"/>
</dbReference>
<dbReference type="PROSITE" id="PS01359">
    <property type="entry name" value="ZF_PHD_1"/>
    <property type="match status" value="1"/>
</dbReference>
<evidence type="ECO:0000256" key="6">
    <source>
        <dbReference type="SAM" id="MobiDB-lite"/>
    </source>
</evidence>
<dbReference type="WBParaSite" id="Csp11.Scaffold630.g19531.t1">
    <property type="protein sequence ID" value="Csp11.Scaffold630.g19531.t1"/>
    <property type="gene ID" value="Csp11.Scaffold630.g19531"/>
</dbReference>
<evidence type="ECO:0000256" key="1">
    <source>
        <dbReference type="ARBA" id="ARBA00004123"/>
    </source>
</evidence>
<evidence type="ECO:0000259" key="7">
    <source>
        <dbReference type="PROSITE" id="PS50188"/>
    </source>
</evidence>
<evidence type="ECO:0000256" key="3">
    <source>
        <dbReference type="ARBA" id="ARBA00022771"/>
    </source>
</evidence>
<organism evidence="8 9">
    <name type="scientific">Caenorhabditis tropicalis</name>
    <dbReference type="NCBI Taxonomy" id="1561998"/>
    <lineage>
        <taxon>Eukaryota</taxon>
        <taxon>Metazoa</taxon>
        <taxon>Ecdysozoa</taxon>
        <taxon>Nematoda</taxon>
        <taxon>Chromadorea</taxon>
        <taxon>Rhabditida</taxon>
        <taxon>Rhabditina</taxon>
        <taxon>Rhabditomorpha</taxon>
        <taxon>Rhabditoidea</taxon>
        <taxon>Rhabditidae</taxon>
        <taxon>Peloderinae</taxon>
        <taxon>Caenorhabditis</taxon>
    </lineage>
</organism>
<comment type="subcellular location">
    <subcellularLocation>
        <location evidence="1">Nucleus</location>
    </subcellularLocation>
</comment>
<dbReference type="InterPro" id="IPR019786">
    <property type="entry name" value="Zinc_finger_PHD-type_CS"/>
</dbReference>
<name>A0A1I7UUP3_9PELO</name>
<dbReference type="InterPro" id="IPR053835">
    <property type="entry name" value="ASH2L-like_WH"/>
</dbReference>
<dbReference type="STRING" id="1561998.A0A1I7UUP3"/>
<accession>A0A1I7UUP3</accession>
<dbReference type="CDD" id="cd15583">
    <property type="entry name" value="PHD_ash2p_like"/>
    <property type="match status" value="1"/>
</dbReference>
<evidence type="ECO:0000313" key="8">
    <source>
        <dbReference type="Proteomes" id="UP000095282"/>
    </source>
</evidence>
<dbReference type="InterPro" id="IPR037353">
    <property type="entry name" value="ASH2"/>
</dbReference>
<dbReference type="CDD" id="cd12872">
    <property type="entry name" value="SPRY_Ash2"/>
    <property type="match status" value="1"/>
</dbReference>
<dbReference type="AlphaFoldDB" id="A0A1I7UUP3"/>
<dbReference type="SMART" id="SM00449">
    <property type="entry name" value="SPRY"/>
    <property type="match status" value="1"/>
</dbReference>
<dbReference type="GO" id="GO:0008270">
    <property type="term" value="F:zinc ion binding"/>
    <property type="evidence" value="ECO:0007669"/>
    <property type="project" value="UniProtKB-KW"/>
</dbReference>
<proteinExistence type="predicted"/>
<feature type="domain" description="B30.2/SPRY" evidence="7">
    <location>
        <begin position="281"/>
        <end position="512"/>
    </location>
</feature>